<dbReference type="InterPro" id="IPR016152">
    <property type="entry name" value="PTrfase/Anion_transptr"/>
</dbReference>
<gene>
    <name evidence="2" type="ORF">ATO7_04505</name>
</gene>
<dbReference type="STRING" id="1317117.ATO7_04505"/>
<reference evidence="2 3" key="1">
    <citation type="submission" date="2013-04" db="EMBL/GenBank/DDBJ databases">
        <title>Oceanococcus atlanticus 22II-S10r2 Genome Sequencing.</title>
        <authorList>
            <person name="Lai Q."/>
            <person name="Li G."/>
            <person name="Shao Z."/>
        </authorList>
    </citation>
    <scope>NUCLEOTIDE SEQUENCE [LARGE SCALE GENOMIC DNA]</scope>
    <source>
        <strain evidence="2 3">22II-S10r2</strain>
    </source>
</reference>
<dbReference type="AlphaFoldDB" id="A0A1Y1SI87"/>
<dbReference type="PANTHER" id="PTHR47738:SF1">
    <property type="entry name" value="NITROGEN REGULATORY PROTEIN"/>
    <property type="match status" value="1"/>
</dbReference>
<dbReference type="PROSITE" id="PS51094">
    <property type="entry name" value="PTS_EIIA_TYPE_2"/>
    <property type="match status" value="1"/>
</dbReference>
<dbReference type="OrthoDB" id="95460at2"/>
<protein>
    <submittedName>
        <fullName evidence="2">PTS IIA-like nitrogen-regulatory protein PtsN</fullName>
    </submittedName>
</protein>
<evidence type="ECO:0000259" key="1">
    <source>
        <dbReference type="PROSITE" id="PS51094"/>
    </source>
</evidence>
<dbReference type="GO" id="GO:0008982">
    <property type="term" value="F:protein-N(PI)-phosphohistidine-sugar phosphotransferase activity"/>
    <property type="evidence" value="ECO:0007669"/>
    <property type="project" value="InterPro"/>
</dbReference>
<dbReference type="PANTHER" id="PTHR47738">
    <property type="entry name" value="PTS SYSTEM FRUCTOSE-LIKE EIIA COMPONENT-RELATED"/>
    <property type="match status" value="1"/>
</dbReference>
<dbReference type="Gene3D" id="3.40.930.10">
    <property type="entry name" value="Mannitol-specific EII, Chain A"/>
    <property type="match status" value="1"/>
</dbReference>
<dbReference type="PROSITE" id="PS00372">
    <property type="entry name" value="PTS_EIIA_TYPE_2_HIS"/>
    <property type="match status" value="1"/>
</dbReference>
<dbReference type="NCBIfam" id="TIGR01419">
    <property type="entry name" value="nitro_reg_IIA"/>
    <property type="match status" value="1"/>
</dbReference>
<dbReference type="RefSeq" id="WP_083559933.1">
    <property type="nucleotide sequence ID" value="NZ_AQQV01000001.1"/>
</dbReference>
<dbReference type="EMBL" id="AQQV01000001">
    <property type="protein sequence ID" value="ORE89110.1"/>
    <property type="molecule type" value="Genomic_DNA"/>
</dbReference>
<name>A0A1Y1SI87_9GAMM</name>
<dbReference type="InterPro" id="IPR051541">
    <property type="entry name" value="PTS_SugarTrans_NitroReg"/>
</dbReference>
<accession>A0A1Y1SI87</accession>
<dbReference type="SUPFAM" id="SSF55804">
    <property type="entry name" value="Phoshotransferase/anion transport protein"/>
    <property type="match status" value="1"/>
</dbReference>
<organism evidence="2 3">
    <name type="scientific">Oceanococcus atlanticus</name>
    <dbReference type="NCBI Taxonomy" id="1317117"/>
    <lineage>
        <taxon>Bacteria</taxon>
        <taxon>Pseudomonadati</taxon>
        <taxon>Pseudomonadota</taxon>
        <taxon>Gammaproteobacteria</taxon>
        <taxon>Chromatiales</taxon>
        <taxon>Oceanococcaceae</taxon>
        <taxon>Oceanococcus</taxon>
    </lineage>
</organism>
<keyword evidence="3" id="KW-1185">Reference proteome</keyword>
<dbReference type="CDD" id="cd00211">
    <property type="entry name" value="PTS_IIA_fru"/>
    <property type="match status" value="1"/>
</dbReference>
<dbReference type="Pfam" id="PF00359">
    <property type="entry name" value="PTS_EIIA_2"/>
    <property type="match status" value="1"/>
</dbReference>
<evidence type="ECO:0000313" key="2">
    <source>
        <dbReference type="EMBL" id="ORE89110.1"/>
    </source>
</evidence>
<proteinExistence type="predicted"/>
<dbReference type="GO" id="GO:0009401">
    <property type="term" value="P:phosphoenolpyruvate-dependent sugar phosphotransferase system"/>
    <property type="evidence" value="ECO:0007669"/>
    <property type="project" value="InterPro"/>
</dbReference>
<dbReference type="InterPro" id="IPR006320">
    <property type="entry name" value="PTS_Nitro_regul"/>
</dbReference>
<feature type="domain" description="PTS EIIA type-2" evidence="1">
    <location>
        <begin position="5"/>
        <end position="149"/>
    </location>
</feature>
<dbReference type="GO" id="GO:0030295">
    <property type="term" value="F:protein kinase activator activity"/>
    <property type="evidence" value="ECO:0007669"/>
    <property type="project" value="TreeGrafter"/>
</dbReference>
<evidence type="ECO:0000313" key="3">
    <source>
        <dbReference type="Proteomes" id="UP000192342"/>
    </source>
</evidence>
<sequence>MNLAEFLKPSAVTINTDITSKKRALEEVSRLLTAHAELVSEKDVLTSLINREKLGSTGLGAGVAIPHGRLKGLESAVAAFVKLGQPIDYDANDEQPVDLVFGLLVPQEATAEHLQILAKIAEMFRDENNLAAIRQAGDSETVHKLLTSPQGA</sequence>
<dbReference type="InterPro" id="IPR002178">
    <property type="entry name" value="PTS_EIIA_type-2_dom"/>
</dbReference>
<comment type="caution">
    <text evidence="2">The sequence shown here is derived from an EMBL/GenBank/DDBJ whole genome shotgun (WGS) entry which is preliminary data.</text>
</comment>
<dbReference type="Proteomes" id="UP000192342">
    <property type="component" value="Unassembled WGS sequence"/>
</dbReference>